<name>F5Y295_RAMTT</name>
<dbReference type="HOGENOM" id="CLU_014414_0_0_4"/>
<gene>
    <name evidence="2" type="ordered locus">Rta_00090</name>
</gene>
<dbReference type="eggNOG" id="ENOG502Z8TE">
    <property type="taxonomic scope" value="Bacteria"/>
</dbReference>
<dbReference type="EMBL" id="CP000245">
    <property type="protein sequence ID" value="AEG91069.1"/>
    <property type="molecule type" value="Genomic_DNA"/>
</dbReference>
<reference evidence="2 3" key="2">
    <citation type="journal article" date="2011" name="PLoS ONE">
        <title>The Cyst-Dividing Bacterium Ramlibacter tataouinensis TTB310 Genome Reveals a Well-Stocked Toolbox for Adaptation to a Desert Environment.</title>
        <authorList>
            <person name="De Luca G."/>
            <person name="Barakat M."/>
            <person name="Ortet P."/>
            <person name="Fochesato S."/>
            <person name="Jourlin-Castelli C."/>
            <person name="Ansaldi M."/>
            <person name="Py B."/>
            <person name="Fichant G."/>
            <person name="Coutinho P.M."/>
            <person name="Voulhoux R."/>
            <person name="Bastien O."/>
            <person name="Marechal E."/>
            <person name="Henrissat B."/>
            <person name="Quentin Y."/>
            <person name="Noirot P."/>
            <person name="Filloux A."/>
            <person name="Mejean V."/>
            <person name="Dubow M.S."/>
            <person name="Barras F."/>
            <person name="Barbe V."/>
            <person name="Weissenbach J."/>
            <person name="Mihalcescu I."/>
            <person name="Vermeglio A."/>
            <person name="Achouak W."/>
            <person name="Heulin T."/>
        </authorList>
    </citation>
    <scope>NUCLEOTIDE SEQUENCE [LARGE SCALE GENOMIC DNA]</scope>
    <source>
        <strain evidence="3">ATCC BAA-407 / DSM 14655 / LMG 21543 / TTB310</strain>
    </source>
</reference>
<keyword evidence="3" id="KW-1185">Reference proteome</keyword>
<dbReference type="KEGG" id="rta:Rta_00090"/>
<dbReference type="PROSITE" id="PS51257">
    <property type="entry name" value="PROKAR_LIPOPROTEIN"/>
    <property type="match status" value="1"/>
</dbReference>
<dbReference type="AlphaFoldDB" id="F5Y295"/>
<evidence type="ECO:0000313" key="3">
    <source>
        <dbReference type="Proteomes" id="UP000008385"/>
    </source>
</evidence>
<protein>
    <recommendedName>
        <fullName evidence="1">DUF6351 domain-containing protein</fullName>
    </recommendedName>
</protein>
<evidence type="ECO:0000259" key="1">
    <source>
        <dbReference type="Pfam" id="PF19878"/>
    </source>
</evidence>
<dbReference type="PATRIC" id="fig|365046.3.peg.10"/>
<dbReference type="InterPro" id="IPR045556">
    <property type="entry name" value="DUF6351"/>
</dbReference>
<dbReference type="OrthoDB" id="3078806at2"/>
<accession>F5Y295</accession>
<dbReference type="Proteomes" id="UP000008385">
    <property type="component" value="Chromosome"/>
</dbReference>
<dbReference type="Pfam" id="PF19878">
    <property type="entry name" value="DUF6351"/>
    <property type="match status" value="1"/>
</dbReference>
<sequence>MERSISGGRPARVAPGQLSAIFAAVLLASCGGGDGDDRGNENAERRAITAAVLSSTSADRVTGGDVLLKVQGDVPAGSSVRVNVNGSRVAASFAPDPTDGKPVGLVSGLANGANEIVLELVEDGRTEASGRTTLRVVNHPRTGPLFSGPQETPFVCETQTFRLYPDGPFLGPAKDASCSADTRVDYVYRTAAGTIAPLPAPNAVPADAATTTTTDGRTVPFVVRLETGTVNRAIYQTAVLHNPADGTTPSPAARSAGWNGKLVYTFGGGCTGGWYRQGSTTGGVLDANILQQGYAIASSSLNVFGNNCQDLTAAESMAMVKERFIEAYGRPRYTIGWGCSGGSYQQHQIADNYPGLLDGILPGCSFPEVGFATVYAITDMRLLGNYFLQTAPGTFSNEQQRQVAGIQNLETLYTDTVFNGAMRVAPGPFVPLDRATRTLGGTRTYCPTVLPEAQRYDPATHRTGARCDIYEHMENALGTDPATGFARRPLDNEGVQYGLAALNAGTITVDQFLQLNERIGGYDRDAGFQVQRTVADPLATRQAYQTGRLTSGGGGLKDVPIIDYRAYSDDNPVGDIHLRYHSFSMRERLIKANGDADNQVMLVEDFRYGYYSSTSPLLMRALAEMDKWLAAIQADQAGGSQHEKVVRNKPQTLQEGCNTRDATPQFIAEKQQPGSGQCAALYPAPPAPRATAGAPLAADVIKCTLKPVAITDYGVPFTAQQMQRLATVFPTGVCNWSVPGVEQQGLRGTWLTF</sequence>
<evidence type="ECO:0000313" key="2">
    <source>
        <dbReference type="EMBL" id="AEG91069.1"/>
    </source>
</evidence>
<reference evidence="3" key="1">
    <citation type="submission" date="2006-01" db="EMBL/GenBank/DDBJ databases">
        <title>Genome of the cyst-dividing bacterium Ramlibacter tataouinensis.</title>
        <authorList>
            <person name="Barakat M."/>
            <person name="Ortet P."/>
            <person name="De Luca G."/>
            <person name="Jourlin-Castelli C."/>
            <person name="Ansaldi M."/>
            <person name="Py B."/>
            <person name="Fichant G."/>
            <person name="Coutinho P."/>
            <person name="Voulhoux R."/>
            <person name="Bastien O."/>
            <person name="Roy S."/>
            <person name="Marechal E."/>
            <person name="Henrissat B."/>
            <person name="Quentin Y."/>
            <person name="Noirot P."/>
            <person name="Filloux A."/>
            <person name="Mejean V."/>
            <person name="DuBow M."/>
            <person name="Barras F."/>
            <person name="Heulin T."/>
        </authorList>
    </citation>
    <scope>NUCLEOTIDE SEQUENCE [LARGE SCALE GENOMIC DNA]</scope>
    <source>
        <strain evidence="3">ATCC BAA-407 / DSM 14655 / LMG 21543 / TTB310</strain>
    </source>
</reference>
<feature type="domain" description="DUF6351" evidence="1">
    <location>
        <begin position="54"/>
        <end position="744"/>
    </location>
</feature>
<organism evidence="2 3">
    <name type="scientific">Ramlibacter tataouinensis (strain ATCC BAA-407 / DSM 14655 / LMG 21543 / TTB310)</name>
    <dbReference type="NCBI Taxonomy" id="365046"/>
    <lineage>
        <taxon>Bacteria</taxon>
        <taxon>Pseudomonadati</taxon>
        <taxon>Pseudomonadota</taxon>
        <taxon>Betaproteobacteria</taxon>
        <taxon>Burkholderiales</taxon>
        <taxon>Comamonadaceae</taxon>
        <taxon>Ramlibacter</taxon>
    </lineage>
</organism>
<proteinExistence type="predicted"/>
<dbReference type="RefSeq" id="WP_013899302.1">
    <property type="nucleotide sequence ID" value="NC_015677.1"/>
</dbReference>